<dbReference type="SUPFAM" id="SSF55785">
    <property type="entry name" value="PYP-like sensor domain (PAS domain)"/>
    <property type="match status" value="3"/>
</dbReference>
<feature type="domain" description="PAS" evidence="12">
    <location>
        <begin position="261"/>
        <end position="308"/>
    </location>
</feature>
<evidence type="ECO:0000259" key="12">
    <source>
        <dbReference type="PROSITE" id="PS50112"/>
    </source>
</evidence>
<dbReference type="Pfam" id="PF00512">
    <property type="entry name" value="HisKA"/>
    <property type="match status" value="1"/>
</dbReference>
<name>A0A178XX15_SINSA</name>
<feature type="domain" description="PAC" evidence="13">
    <location>
        <begin position="212"/>
        <end position="264"/>
    </location>
</feature>
<dbReference type="Gene3D" id="3.30.450.20">
    <property type="entry name" value="PAS domain"/>
    <property type="match status" value="3"/>
</dbReference>
<dbReference type="SMART" id="SM00387">
    <property type="entry name" value="HATPase_c"/>
    <property type="match status" value="1"/>
</dbReference>
<dbReference type="InterPro" id="IPR000700">
    <property type="entry name" value="PAS-assoc_C"/>
</dbReference>
<dbReference type="GO" id="GO:0005524">
    <property type="term" value="F:ATP binding"/>
    <property type="evidence" value="ECO:0007669"/>
    <property type="project" value="UniProtKB-KW"/>
</dbReference>
<dbReference type="AlphaFoldDB" id="A0A178XX15"/>
<protein>
    <recommendedName>
        <fullName evidence="2">histidine kinase</fullName>
        <ecNumber evidence="2">2.7.13.3</ecNumber>
    </recommendedName>
</protein>
<evidence type="ECO:0000259" key="10">
    <source>
        <dbReference type="PROSITE" id="PS50109"/>
    </source>
</evidence>
<dbReference type="EMBL" id="LNQB01000089">
    <property type="protein sequence ID" value="OAP39696.1"/>
    <property type="molecule type" value="Genomic_DNA"/>
</dbReference>
<keyword evidence="7" id="KW-0067">ATP-binding</keyword>
<evidence type="ECO:0000256" key="4">
    <source>
        <dbReference type="ARBA" id="ARBA00022679"/>
    </source>
</evidence>
<feature type="domain" description="PAS" evidence="12">
    <location>
        <begin position="12"/>
        <end position="68"/>
    </location>
</feature>
<feature type="domain" description="Histidine kinase" evidence="10">
    <location>
        <begin position="397"/>
        <end position="620"/>
    </location>
</feature>
<dbReference type="Gene3D" id="3.40.50.2300">
    <property type="match status" value="1"/>
</dbReference>
<evidence type="ECO:0000256" key="2">
    <source>
        <dbReference type="ARBA" id="ARBA00012438"/>
    </source>
</evidence>
<dbReference type="SUPFAM" id="SSF47384">
    <property type="entry name" value="Homodimeric domain of signal transducing histidine kinase"/>
    <property type="match status" value="1"/>
</dbReference>
<evidence type="ECO:0000256" key="7">
    <source>
        <dbReference type="ARBA" id="ARBA00022840"/>
    </source>
</evidence>
<dbReference type="Gene3D" id="3.30.565.10">
    <property type="entry name" value="Histidine kinase-like ATPase, C-terminal domain"/>
    <property type="match status" value="1"/>
</dbReference>
<dbReference type="CDD" id="cd00082">
    <property type="entry name" value="HisKA"/>
    <property type="match status" value="1"/>
</dbReference>
<dbReference type="CDD" id="cd00130">
    <property type="entry name" value="PAS"/>
    <property type="match status" value="3"/>
</dbReference>
<dbReference type="InterPro" id="IPR003594">
    <property type="entry name" value="HATPase_dom"/>
</dbReference>
<evidence type="ECO:0000256" key="1">
    <source>
        <dbReference type="ARBA" id="ARBA00000085"/>
    </source>
</evidence>
<dbReference type="InterPro" id="IPR001789">
    <property type="entry name" value="Sig_transdc_resp-reg_receiver"/>
</dbReference>
<dbReference type="GO" id="GO:0000155">
    <property type="term" value="F:phosphorelay sensor kinase activity"/>
    <property type="evidence" value="ECO:0007669"/>
    <property type="project" value="InterPro"/>
</dbReference>
<dbReference type="InterPro" id="IPR003661">
    <property type="entry name" value="HisK_dim/P_dom"/>
</dbReference>
<dbReference type="InterPro" id="IPR013767">
    <property type="entry name" value="PAS_fold"/>
</dbReference>
<evidence type="ECO:0000313" key="15">
    <source>
        <dbReference type="Proteomes" id="UP000078507"/>
    </source>
</evidence>
<evidence type="ECO:0000256" key="3">
    <source>
        <dbReference type="ARBA" id="ARBA00022553"/>
    </source>
</evidence>
<dbReference type="InterPro" id="IPR036890">
    <property type="entry name" value="HATPase_C_sf"/>
</dbReference>
<proteinExistence type="predicted"/>
<dbReference type="PANTHER" id="PTHR43065">
    <property type="entry name" value="SENSOR HISTIDINE KINASE"/>
    <property type="match status" value="1"/>
</dbReference>
<evidence type="ECO:0000256" key="5">
    <source>
        <dbReference type="ARBA" id="ARBA00022741"/>
    </source>
</evidence>
<gene>
    <name evidence="14" type="ORF">ATB98_05100</name>
</gene>
<keyword evidence="4" id="KW-0808">Transferase</keyword>
<evidence type="ECO:0000313" key="14">
    <source>
        <dbReference type="EMBL" id="OAP39696.1"/>
    </source>
</evidence>
<dbReference type="SMART" id="SM00448">
    <property type="entry name" value="REC"/>
    <property type="match status" value="1"/>
</dbReference>
<dbReference type="InterPro" id="IPR005467">
    <property type="entry name" value="His_kinase_dom"/>
</dbReference>
<evidence type="ECO:0000259" key="13">
    <source>
        <dbReference type="PROSITE" id="PS50113"/>
    </source>
</evidence>
<dbReference type="SMART" id="SM00388">
    <property type="entry name" value="HisKA"/>
    <property type="match status" value="1"/>
</dbReference>
<evidence type="ECO:0000256" key="8">
    <source>
        <dbReference type="ARBA" id="ARBA00023012"/>
    </source>
</evidence>
<dbReference type="InterPro" id="IPR013655">
    <property type="entry name" value="PAS_fold_3"/>
</dbReference>
<dbReference type="SMART" id="SM00086">
    <property type="entry name" value="PAC"/>
    <property type="match status" value="3"/>
</dbReference>
<keyword evidence="5" id="KW-0547">Nucleotide-binding</keyword>
<dbReference type="InterPro" id="IPR035965">
    <property type="entry name" value="PAS-like_dom_sf"/>
</dbReference>
<dbReference type="GO" id="GO:0006355">
    <property type="term" value="P:regulation of DNA-templated transcription"/>
    <property type="evidence" value="ECO:0007669"/>
    <property type="project" value="InterPro"/>
</dbReference>
<dbReference type="InterPro" id="IPR001610">
    <property type="entry name" value="PAC"/>
</dbReference>
<dbReference type="SMART" id="SM00091">
    <property type="entry name" value="PAS"/>
    <property type="match status" value="3"/>
</dbReference>
<dbReference type="CDD" id="cd16919">
    <property type="entry name" value="HATPase_CckA-like"/>
    <property type="match status" value="1"/>
</dbReference>
<sequence>MNDGNRNAPQQSASYYVQLFDSHPQPMWVYDIETLRFLMANNAAVARYGYSQQKFLEMTMRDILPPEDVPAFLENVAHGRDGLEQPRVWRHRLNDGRIIFAETSSHAFDLEGRCARLVMALDVTERLAAEQKIRESEELFRAVSNVTADVIWDWNVVTDKVWWSEGLKDTFRHSPEESRRNLEFWKAHIHPDDLERVLRSTVAAIESREQRWEDQYRFFRGDGSVAYVEDSGYVIYDRQGRPVRFVGGMTDVSARKEAEGRLAQQAALLDMARDAIIVHDVEHRILFWNKGAERIYGWTAEEAVGQSLGALLYGGVSNPLAYVASVVAGGEWSGEIVQWRKDGSRITVEARCSLMHDGAGSPQAILSINSDITKRLAIEEQLRQAQKLEAVGQLTGGVAHDFNNLLTVILGNAEVLTERLSEDKNLRRFAEMISAAAQRGADLVDRLLAFARRRALEPRAVDLNSLLKEMDGLLRRALSEDVDIVFRCHSGLWNALVDPSELETAILNLCLNARDAMPRGGRLTIETANSTLDQNHADCNADIAPGQYVSVAISDTGTGIEPHILARVFEPFFTTKEAGKGSGLGLSMVFGFAKQSNGHVKISSQPGRGTTVKIYLPRVVQGQTETRSRREKPALPLGREKILLVEDNDLVLSYAAAQLEELGYRVISARNDSEALSLLRAIPDIDLLFTDVIMPGGLNGRQLAEEARKIQATIAILLTSGCTGKLPALHRSGLDRGLHFLSKPYRPSELAAKLRVILDGKTEKR</sequence>
<comment type="caution">
    <text evidence="14">The sequence shown here is derived from an EMBL/GenBank/DDBJ whole genome shotgun (WGS) entry which is preliminary data.</text>
</comment>
<dbReference type="STRING" id="36856.ATB98_05100"/>
<dbReference type="SUPFAM" id="SSF52172">
    <property type="entry name" value="CheY-like"/>
    <property type="match status" value="1"/>
</dbReference>
<organism evidence="14 15">
    <name type="scientific">Sinorhizobium saheli</name>
    <dbReference type="NCBI Taxonomy" id="36856"/>
    <lineage>
        <taxon>Bacteria</taxon>
        <taxon>Pseudomonadati</taxon>
        <taxon>Pseudomonadota</taxon>
        <taxon>Alphaproteobacteria</taxon>
        <taxon>Hyphomicrobiales</taxon>
        <taxon>Rhizobiaceae</taxon>
        <taxon>Sinorhizobium/Ensifer group</taxon>
        <taxon>Sinorhizobium</taxon>
    </lineage>
</organism>
<dbReference type="OrthoDB" id="9796100at2"/>
<dbReference type="PROSITE" id="PS50112">
    <property type="entry name" value="PAS"/>
    <property type="match status" value="2"/>
</dbReference>
<dbReference type="SUPFAM" id="SSF55874">
    <property type="entry name" value="ATPase domain of HSP90 chaperone/DNA topoisomerase II/histidine kinase"/>
    <property type="match status" value="1"/>
</dbReference>
<evidence type="ECO:0000256" key="9">
    <source>
        <dbReference type="PROSITE-ProRule" id="PRU00169"/>
    </source>
</evidence>
<keyword evidence="6" id="KW-0418">Kinase</keyword>
<evidence type="ECO:0000259" key="11">
    <source>
        <dbReference type="PROSITE" id="PS50110"/>
    </source>
</evidence>
<reference evidence="14 15" key="1">
    <citation type="submission" date="2015-11" db="EMBL/GenBank/DDBJ databases">
        <title>Ensifer anhuiense sp. nov., an effective nitrogen fixation bacterium with Glycine soja.</title>
        <authorList>
            <person name="Yan H."/>
            <person name="Chen W."/>
        </authorList>
    </citation>
    <scope>NUCLEOTIDE SEQUENCE [LARGE SCALE GENOMIC DNA]</scope>
    <source>
        <strain evidence="14 15">LMG 7837</strain>
    </source>
</reference>
<dbReference type="NCBIfam" id="TIGR00229">
    <property type="entry name" value="sensory_box"/>
    <property type="match status" value="3"/>
</dbReference>
<feature type="modified residue" description="4-aspartylphosphate" evidence="9">
    <location>
        <position position="691"/>
    </location>
</feature>
<dbReference type="PROSITE" id="PS50109">
    <property type="entry name" value="HIS_KIN"/>
    <property type="match status" value="1"/>
</dbReference>
<dbReference type="InterPro" id="IPR013656">
    <property type="entry name" value="PAS_4"/>
</dbReference>
<dbReference type="Pfam" id="PF02518">
    <property type="entry name" value="HATPase_c"/>
    <property type="match status" value="1"/>
</dbReference>
<evidence type="ECO:0000256" key="6">
    <source>
        <dbReference type="ARBA" id="ARBA00022777"/>
    </source>
</evidence>
<dbReference type="Pfam" id="PF00989">
    <property type="entry name" value="PAS"/>
    <property type="match status" value="1"/>
</dbReference>
<dbReference type="InterPro" id="IPR036097">
    <property type="entry name" value="HisK_dim/P_sf"/>
</dbReference>
<keyword evidence="8" id="KW-0902">Two-component regulatory system</keyword>
<dbReference type="PROSITE" id="PS50113">
    <property type="entry name" value="PAC"/>
    <property type="match status" value="2"/>
</dbReference>
<comment type="catalytic activity">
    <reaction evidence="1">
        <text>ATP + protein L-histidine = ADP + protein N-phospho-L-histidine.</text>
        <dbReference type="EC" id="2.7.13.3"/>
    </reaction>
</comment>
<keyword evidence="15" id="KW-1185">Reference proteome</keyword>
<feature type="domain" description="PAC" evidence="13">
    <location>
        <begin position="330"/>
        <end position="384"/>
    </location>
</feature>
<keyword evidence="3 9" id="KW-0597">Phosphoprotein</keyword>
<feature type="domain" description="Response regulatory" evidence="11">
    <location>
        <begin position="641"/>
        <end position="758"/>
    </location>
</feature>
<dbReference type="RefSeq" id="WP_066877877.1">
    <property type="nucleotide sequence ID" value="NZ_LNQB01000089.1"/>
</dbReference>
<dbReference type="Pfam" id="PF08447">
    <property type="entry name" value="PAS_3"/>
    <property type="match status" value="1"/>
</dbReference>
<dbReference type="Pfam" id="PF08448">
    <property type="entry name" value="PAS_4"/>
    <property type="match status" value="1"/>
</dbReference>
<dbReference type="Gene3D" id="1.10.287.130">
    <property type="match status" value="1"/>
</dbReference>
<dbReference type="EC" id="2.7.13.3" evidence="2"/>
<accession>A0A178XX15</accession>
<dbReference type="PROSITE" id="PS50110">
    <property type="entry name" value="RESPONSE_REGULATORY"/>
    <property type="match status" value="1"/>
</dbReference>
<dbReference type="Pfam" id="PF00072">
    <property type="entry name" value="Response_reg"/>
    <property type="match status" value="1"/>
</dbReference>
<dbReference type="InterPro" id="IPR011006">
    <property type="entry name" value="CheY-like_superfamily"/>
</dbReference>
<dbReference type="Proteomes" id="UP000078507">
    <property type="component" value="Unassembled WGS sequence"/>
</dbReference>
<dbReference type="InterPro" id="IPR000014">
    <property type="entry name" value="PAS"/>
</dbReference>
<dbReference type="PRINTS" id="PR00344">
    <property type="entry name" value="BCTRLSENSOR"/>
</dbReference>
<dbReference type="PANTHER" id="PTHR43065:SF49">
    <property type="entry name" value="HISTIDINE KINASE"/>
    <property type="match status" value="1"/>
</dbReference>
<dbReference type="InterPro" id="IPR004358">
    <property type="entry name" value="Sig_transdc_His_kin-like_C"/>
</dbReference>